<accession>A0A317U0X3</accession>
<reference evidence="1 3" key="1">
    <citation type="submission" date="2018-05" db="EMBL/GenBank/DDBJ databases">
        <title>Legionella qingyii sp.nov., whole genome shotgun sequence.</title>
        <authorList>
            <person name="Wu H."/>
            <person name="Zhu Q."/>
            <person name="Hu C."/>
        </authorList>
    </citation>
    <scope>NUCLEOTIDE SEQUENCE [LARGE SCALE GENOMIC DNA]</scope>
    <source>
        <strain evidence="1 3">HEB18</strain>
    </source>
</reference>
<dbReference type="EMBL" id="RZGX01000026">
    <property type="protein sequence ID" value="RUR19885.1"/>
    <property type="molecule type" value="Genomic_DNA"/>
</dbReference>
<gene>
    <name evidence="1" type="ORF">DGG96_19145</name>
    <name evidence="2" type="ORF">ELY20_15305</name>
</gene>
<sequence>MAQMKHESVQPSTPAEGMTSSWITVRVVDNEYYKYLMILNDNDRDDIYISAEDFASRPYEAISKAIEQQLRTRPLLFTKKMERTSVKGMEVTSTSFDTYLATYLVEVQIPTSRVEATKKNTTTLYQNAFELPQGSSINPGQVKRLVLDVLKLERHILLFANNPTKELASHEIAVFKENDSWFYCLAGEKQVYELPNEYAPNWRQPFYSILDFFRDDLVQRGREYKDYCDSRYGDNAKVLAMQILTQIAAAGHIPKDFGLNYHFPLELSWNYDPINLALMLNQAALQSGSNFSQLSPELLAIIFAEATGKKTAQVSPYISQMNACVKDVYNNQIAPQLICKADWGQTPSLTLFCPNDLALVDKFYKTGLLPFSEFVKLDKNNYQITIQSSNGPGCSGVYKANQGRELAIAFASQKERDAWVSIMGLKHDFYNEGVGIWKDHPNSIYFTEKYFTIQEVKQYLAQKQQEQEGFKLYLEEAAQDSSSPQVSLSLFSNLLTAKSMTQHMTESLKTCNEQIVASKLLLDVLRNKISVEDVQEKYAPFVSIIKEEKALANIWEQIERKRTLSQGV</sequence>
<dbReference type="AlphaFoldDB" id="A0A317U0X3"/>
<organism evidence="1 3">
    <name type="scientific">Legionella qingyii</name>
    <dbReference type="NCBI Taxonomy" id="2184757"/>
    <lineage>
        <taxon>Bacteria</taxon>
        <taxon>Pseudomonadati</taxon>
        <taxon>Pseudomonadota</taxon>
        <taxon>Gammaproteobacteria</taxon>
        <taxon>Legionellales</taxon>
        <taxon>Legionellaceae</taxon>
        <taxon>Legionella</taxon>
    </lineage>
</organism>
<dbReference type="OrthoDB" id="5657098at2"/>
<evidence type="ECO:0000313" key="3">
    <source>
        <dbReference type="Proteomes" id="UP000247152"/>
    </source>
</evidence>
<dbReference type="Proteomes" id="UP000287374">
    <property type="component" value="Unassembled WGS sequence"/>
</dbReference>
<protein>
    <submittedName>
        <fullName evidence="1">Uncharacterized protein</fullName>
    </submittedName>
</protein>
<comment type="caution">
    <text evidence="1">The sequence shown here is derived from an EMBL/GenBank/DDBJ whole genome shotgun (WGS) entry which is preliminary data.</text>
</comment>
<evidence type="ECO:0000313" key="1">
    <source>
        <dbReference type="EMBL" id="PWY54020.1"/>
    </source>
</evidence>
<dbReference type="EMBL" id="QHJG01000048">
    <property type="protein sequence ID" value="PWY54020.1"/>
    <property type="molecule type" value="Genomic_DNA"/>
</dbReference>
<evidence type="ECO:0000313" key="2">
    <source>
        <dbReference type="EMBL" id="RUR19885.1"/>
    </source>
</evidence>
<proteinExistence type="predicted"/>
<keyword evidence="4" id="KW-1185">Reference proteome</keyword>
<reference evidence="2 4" key="2">
    <citation type="submission" date="2018-12" db="EMBL/GenBank/DDBJ databases">
        <title>Legionella sp,whole genome shotgun sequence.</title>
        <authorList>
            <person name="Wu H."/>
        </authorList>
    </citation>
    <scope>NUCLEOTIDE SEQUENCE [LARGE SCALE GENOMIC DNA]</scope>
    <source>
        <strain evidence="4">km489</strain>
        <strain evidence="2">Km489</strain>
    </source>
</reference>
<dbReference type="RefSeq" id="WP_110144086.1">
    <property type="nucleotide sequence ID" value="NZ_QHJG01000048.1"/>
</dbReference>
<evidence type="ECO:0000313" key="4">
    <source>
        <dbReference type="Proteomes" id="UP000287374"/>
    </source>
</evidence>
<dbReference type="Proteomes" id="UP000247152">
    <property type="component" value="Unassembled WGS sequence"/>
</dbReference>
<name>A0A317U0X3_9GAMM</name>